<dbReference type="AlphaFoldDB" id="X1GDR0"/>
<organism evidence="3">
    <name type="scientific">marine sediment metagenome</name>
    <dbReference type="NCBI Taxonomy" id="412755"/>
    <lineage>
        <taxon>unclassified sequences</taxon>
        <taxon>metagenomes</taxon>
        <taxon>ecological metagenomes</taxon>
    </lineage>
</organism>
<dbReference type="PANTHER" id="PTHR37813">
    <property type="entry name" value="FELS-2 PROPHAGE PROTEIN"/>
    <property type="match status" value="1"/>
</dbReference>
<proteinExistence type="predicted"/>
<gene>
    <name evidence="3" type="ORF">S03H2_40276</name>
</gene>
<feature type="non-terminal residue" evidence="3">
    <location>
        <position position="1"/>
    </location>
</feature>
<evidence type="ECO:0000256" key="1">
    <source>
        <dbReference type="ARBA" id="ARBA00022612"/>
    </source>
</evidence>
<accession>X1GDR0</accession>
<feature type="non-terminal residue" evidence="3">
    <location>
        <position position="274"/>
    </location>
</feature>
<dbReference type="NCBIfam" id="TIGR01760">
    <property type="entry name" value="tape_meas_TP901"/>
    <property type="match status" value="1"/>
</dbReference>
<dbReference type="InterPro" id="IPR010090">
    <property type="entry name" value="Phage_tape_meas"/>
</dbReference>
<evidence type="ECO:0000313" key="3">
    <source>
        <dbReference type="EMBL" id="GAH55362.1"/>
    </source>
</evidence>
<sequence>FTAVETATAMVDLSKAGFSVSEVNAMIAGTAQLAIGTLSELTQATQLVATTLRTFSLQAADTTTVANIFAAAITNSRLTIESLRNSMKYIGPIMAAIGYSLEDTAAVLGVLADRGLEAGISARGLRGFFSALIAPSVKLRKELDRVGLSIHDVSPLTNDLATILLRLRETGFDVESAMRGLERRVGTIAVALISAGEYFDVLKDAITATTAAEVISERQTGSLGYQIKLIKSAATEVALNFRDLLLPSIKGVMGGITTLLHIMGGLLTGFVELL</sequence>
<dbReference type="Pfam" id="PF10145">
    <property type="entry name" value="PhageMin_Tail"/>
    <property type="match status" value="1"/>
</dbReference>
<comment type="caution">
    <text evidence="3">The sequence shown here is derived from an EMBL/GenBank/DDBJ whole genome shotgun (WGS) entry which is preliminary data.</text>
</comment>
<name>X1GDR0_9ZZZZ</name>
<evidence type="ECO:0000259" key="2">
    <source>
        <dbReference type="Pfam" id="PF10145"/>
    </source>
</evidence>
<feature type="domain" description="Phage tail tape measure protein" evidence="2">
    <location>
        <begin position="1"/>
        <end position="169"/>
    </location>
</feature>
<dbReference type="EMBL" id="BARU01024964">
    <property type="protein sequence ID" value="GAH55362.1"/>
    <property type="molecule type" value="Genomic_DNA"/>
</dbReference>
<keyword evidence="1" id="KW-1188">Viral release from host cell</keyword>
<protein>
    <recommendedName>
        <fullName evidence="2">Phage tail tape measure protein domain-containing protein</fullName>
    </recommendedName>
</protein>
<dbReference type="PANTHER" id="PTHR37813:SF1">
    <property type="entry name" value="FELS-2 PROPHAGE PROTEIN"/>
    <property type="match status" value="1"/>
</dbReference>
<reference evidence="3" key="1">
    <citation type="journal article" date="2014" name="Front. Microbiol.">
        <title>High frequency of phylogenetically diverse reductive dehalogenase-homologous genes in deep subseafloor sedimentary metagenomes.</title>
        <authorList>
            <person name="Kawai M."/>
            <person name="Futagami T."/>
            <person name="Toyoda A."/>
            <person name="Takaki Y."/>
            <person name="Nishi S."/>
            <person name="Hori S."/>
            <person name="Arai W."/>
            <person name="Tsubouchi T."/>
            <person name="Morono Y."/>
            <person name="Uchiyama I."/>
            <person name="Ito T."/>
            <person name="Fujiyama A."/>
            <person name="Inagaki F."/>
            <person name="Takami H."/>
        </authorList>
    </citation>
    <scope>NUCLEOTIDE SEQUENCE</scope>
    <source>
        <strain evidence="3">Expedition CK06-06</strain>
    </source>
</reference>